<dbReference type="EMBL" id="FRAA01000004">
    <property type="protein sequence ID" value="SHK29391.1"/>
    <property type="molecule type" value="Genomic_DNA"/>
</dbReference>
<feature type="domain" description="HTH luxR-type" evidence="3">
    <location>
        <begin position="507"/>
        <end position="564"/>
    </location>
</feature>
<dbReference type="Proteomes" id="UP000184474">
    <property type="component" value="Unassembled WGS sequence"/>
</dbReference>
<evidence type="ECO:0000259" key="3">
    <source>
        <dbReference type="SMART" id="SM00421"/>
    </source>
</evidence>
<dbReference type="AlphaFoldDB" id="A0A1M6RAA7"/>
<evidence type="ECO:0000256" key="1">
    <source>
        <dbReference type="SAM" id="Coils"/>
    </source>
</evidence>
<feature type="transmembrane region" description="Helical" evidence="2">
    <location>
        <begin position="258"/>
        <end position="276"/>
    </location>
</feature>
<keyword evidence="2" id="KW-1133">Transmembrane helix</keyword>
<proteinExistence type="predicted"/>
<sequence length="574" mass="67940">MIFTFSRWMYFLFVLILPNPCWSLESIPPVQLSDIQGWSCLENNSLYQLRTDTLTDVRSILSQGKFEPYEYISPDSKTQAIWMIFEIESEQSSGDSLHINCKFYDEVRLYEIYQDSSSHLLNTTGYLPQYFKSKKWNSIISFHHPKQTRKTYLLALISHTRNSKMLSSYFTSNCAKIYSDHGFRSQYRLPQPLLFFFFGGILMMSLYNLGIALSTHYREYILFSIYNFCFVLLGINFSNLHIELDWVTPFDLERNLRFTPAIIGIAVYLLFSISFLDLKKLNFRLYQILWHLFWIFPIMLLGIFLSYFTLVFIVFTALMPPLFMSILYASWCRARSLSYARYFLAGNILLISVGLLQLLSLYGLISVVHMSSLTIIALMLEVILFSFAVAIKQKVTKKELYLMRVKNQLQRERIEYELDLKQKLEIEIEKKSRTLTSSSVQWLNLTDQLTSLKKKLKKELKETDEKLYKEILKQIEEIENFEDQWNSFKLHFENVYRGFFERIEKNYPMLSQNDLKICAFMKMKLSNKEMAQILNVTKKAIEQSKRRMRKKIGLESDCDLLEYLEQSLKPEMVI</sequence>
<keyword evidence="5" id="KW-1185">Reference proteome</keyword>
<gene>
    <name evidence="4" type="ORF">SAMN04488028_10494</name>
</gene>
<feature type="transmembrane region" description="Helical" evidence="2">
    <location>
        <begin position="288"/>
        <end position="305"/>
    </location>
</feature>
<organism evidence="4 5">
    <name type="scientific">Reichenbachiella agariperforans</name>
    <dbReference type="NCBI Taxonomy" id="156994"/>
    <lineage>
        <taxon>Bacteria</taxon>
        <taxon>Pseudomonadati</taxon>
        <taxon>Bacteroidota</taxon>
        <taxon>Cytophagia</taxon>
        <taxon>Cytophagales</taxon>
        <taxon>Reichenbachiellaceae</taxon>
        <taxon>Reichenbachiella</taxon>
    </lineage>
</organism>
<dbReference type="GO" id="GO:0006355">
    <property type="term" value="P:regulation of DNA-templated transcription"/>
    <property type="evidence" value="ECO:0007669"/>
    <property type="project" value="InterPro"/>
</dbReference>
<feature type="transmembrane region" description="Helical" evidence="2">
    <location>
        <begin position="311"/>
        <end position="331"/>
    </location>
</feature>
<dbReference type="SMART" id="SM00421">
    <property type="entry name" value="HTH_LUXR"/>
    <property type="match status" value="1"/>
</dbReference>
<dbReference type="RefSeq" id="WP_084190521.1">
    <property type="nucleotide sequence ID" value="NZ_FRAA01000004.1"/>
</dbReference>
<evidence type="ECO:0000313" key="4">
    <source>
        <dbReference type="EMBL" id="SHK29391.1"/>
    </source>
</evidence>
<reference evidence="5" key="1">
    <citation type="submission" date="2016-11" db="EMBL/GenBank/DDBJ databases">
        <authorList>
            <person name="Varghese N."/>
            <person name="Submissions S."/>
        </authorList>
    </citation>
    <scope>NUCLEOTIDE SEQUENCE [LARGE SCALE GENOMIC DNA]</scope>
    <source>
        <strain evidence="5">DSM 26134</strain>
    </source>
</reference>
<feature type="coiled-coil region" evidence="1">
    <location>
        <begin position="406"/>
        <end position="466"/>
    </location>
</feature>
<keyword evidence="1" id="KW-0175">Coiled coil</keyword>
<dbReference type="InterPro" id="IPR011623">
    <property type="entry name" value="7TMR_DISM_rcpt_extracell_dom1"/>
</dbReference>
<dbReference type="Pfam" id="PF07695">
    <property type="entry name" value="7TMR-DISM_7TM"/>
    <property type="match status" value="1"/>
</dbReference>
<keyword evidence="2" id="KW-0472">Membrane</keyword>
<feature type="transmembrane region" description="Helical" evidence="2">
    <location>
        <begin position="343"/>
        <end position="365"/>
    </location>
</feature>
<dbReference type="Gene3D" id="1.10.10.10">
    <property type="entry name" value="Winged helix-like DNA-binding domain superfamily/Winged helix DNA-binding domain"/>
    <property type="match status" value="1"/>
</dbReference>
<dbReference type="STRING" id="156994.SAMN04488028_10494"/>
<dbReference type="InterPro" id="IPR036388">
    <property type="entry name" value="WH-like_DNA-bd_sf"/>
</dbReference>
<dbReference type="SUPFAM" id="SSF46894">
    <property type="entry name" value="C-terminal effector domain of the bipartite response regulators"/>
    <property type="match status" value="1"/>
</dbReference>
<feature type="transmembrane region" description="Helical" evidence="2">
    <location>
        <begin position="371"/>
        <end position="391"/>
    </location>
</feature>
<evidence type="ECO:0000256" key="2">
    <source>
        <dbReference type="SAM" id="Phobius"/>
    </source>
</evidence>
<feature type="transmembrane region" description="Helical" evidence="2">
    <location>
        <begin position="193"/>
        <end position="213"/>
    </location>
</feature>
<name>A0A1M6RAA7_REIAG</name>
<dbReference type="InterPro" id="IPR016032">
    <property type="entry name" value="Sig_transdc_resp-reg_C-effctor"/>
</dbReference>
<dbReference type="InterPro" id="IPR000792">
    <property type="entry name" value="Tscrpt_reg_LuxR_C"/>
</dbReference>
<feature type="transmembrane region" description="Helical" evidence="2">
    <location>
        <begin position="220"/>
        <end position="238"/>
    </location>
</feature>
<protein>
    <submittedName>
        <fullName evidence="4">Regulatory protein, luxR family</fullName>
    </submittedName>
</protein>
<dbReference type="GO" id="GO:0003677">
    <property type="term" value="F:DNA binding"/>
    <property type="evidence" value="ECO:0007669"/>
    <property type="project" value="InterPro"/>
</dbReference>
<accession>A0A1M6RAA7</accession>
<evidence type="ECO:0000313" key="5">
    <source>
        <dbReference type="Proteomes" id="UP000184474"/>
    </source>
</evidence>
<keyword evidence="2" id="KW-0812">Transmembrane</keyword>